<evidence type="ECO:0000256" key="2">
    <source>
        <dbReference type="ARBA" id="ARBA00022946"/>
    </source>
</evidence>
<evidence type="ECO:0000313" key="5">
    <source>
        <dbReference type="Proteomes" id="UP001146351"/>
    </source>
</evidence>
<evidence type="ECO:0000313" key="4">
    <source>
        <dbReference type="EMBL" id="KAJ5162355.1"/>
    </source>
</evidence>
<accession>A0A9W9I5Q5</accession>
<reference evidence="4" key="2">
    <citation type="journal article" date="2023" name="IMA Fungus">
        <title>Comparative genomic study of the Penicillium genus elucidates a diverse pangenome and 15 lateral gene transfer events.</title>
        <authorList>
            <person name="Petersen C."/>
            <person name="Sorensen T."/>
            <person name="Nielsen M.R."/>
            <person name="Sondergaard T.E."/>
            <person name="Sorensen J.L."/>
            <person name="Fitzpatrick D.A."/>
            <person name="Frisvad J.C."/>
            <person name="Nielsen K.L."/>
        </authorList>
    </citation>
    <scope>NUCLEOTIDE SEQUENCE</scope>
    <source>
        <strain evidence="4">IBT 21917</strain>
    </source>
</reference>
<keyword evidence="2" id="KW-0809">Transit peptide</keyword>
<evidence type="ECO:0000256" key="1">
    <source>
        <dbReference type="ARBA" id="ARBA00004173"/>
    </source>
</evidence>
<dbReference type="GO" id="GO:0005743">
    <property type="term" value="C:mitochondrial inner membrane"/>
    <property type="evidence" value="ECO:0007669"/>
    <property type="project" value="InterPro"/>
</dbReference>
<protein>
    <recommendedName>
        <fullName evidence="6">Tim44-like domain-containing protein</fullName>
    </recommendedName>
</protein>
<evidence type="ECO:0000256" key="3">
    <source>
        <dbReference type="ARBA" id="ARBA00023128"/>
    </source>
</evidence>
<organism evidence="4 5">
    <name type="scientific">Penicillium capsulatum</name>
    <dbReference type="NCBI Taxonomy" id="69766"/>
    <lineage>
        <taxon>Eukaryota</taxon>
        <taxon>Fungi</taxon>
        <taxon>Dikarya</taxon>
        <taxon>Ascomycota</taxon>
        <taxon>Pezizomycotina</taxon>
        <taxon>Eurotiomycetes</taxon>
        <taxon>Eurotiomycetidae</taxon>
        <taxon>Eurotiales</taxon>
        <taxon>Aspergillaceae</taxon>
        <taxon>Penicillium</taxon>
    </lineage>
</organism>
<reference evidence="4" key="1">
    <citation type="submission" date="2022-11" db="EMBL/GenBank/DDBJ databases">
        <authorList>
            <person name="Petersen C."/>
        </authorList>
    </citation>
    <scope>NUCLEOTIDE SEQUENCE</scope>
    <source>
        <strain evidence="4">IBT 21917</strain>
    </source>
</reference>
<dbReference type="Proteomes" id="UP001146351">
    <property type="component" value="Unassembled WGS sequence"/>
</dbReference>
<dbReference type="InterPro" id="IPR051975">
    <property type="entry name" value="mtLSU_mL45"/>
</dbReference>
<dbReference type="OrthoDB" id="19619at2759"/>
<gene>
    <name evidence="4" type="ORF">N7492_007747</name>
</gene>
<keyword evidence="3" id="KW-0496">Mitochondrion</keyword>
<dbReference type="PANTHER" id="PTHR28554:SF1">
    <property type="entry name" value="LARGE RIBOSOMAL SUBUNIT PROTEIN ML45"/>
    <property type="match status" value="1"/>
</dbReference>
<comment type="caution">
    <text evidence="4">The sequence shown here is derived from an EMBL/GenBank/DDBJ whole genome shotgun (WGS) entry which is preliminary data.</text>
</comment>
<dbReference type="EMBL" id="JAPQKO010000005">
    <property type="protein sequence ID" value="KAJ5162355.1"/>
    <property type="molecule type" value="Genomic_DNA"/>
</dbReference>
<sequence length="317" mass="36479">MASSFRLPAGSIAYYARPGTVTTTIYAPSPVQCRTFSQSSQRWAYRSTNFSPPSMAQPSLKTRSRDAMSTSQMPNDIGLLPGTFVRPLWRDLPSIFQSPKDRWLMEWTWMKTLFQSYISLLIYCKKDNRLPMQLRERRKIARELYVDMYNSFASGDARKLRSICCDGLANKLTAQIEDRPANEKIIWKLVKWLRQPSTYGTGVRVMSDRATQIPEMSKSGIRQIVLRVNSRQSMHKEIKTLGSRPGQRQTEMKPAKQQDCLEHIVIQEIRWNDKSTGWRIWGTVKPTDLDTVYTDPYFAPGLSAMERMQAMKDAAGQ</sequence>
<dbReference type="InterPro" id="IPR024621">
    <property type="entry name" value="Mba1"/>
</dbReference>
<dbReference type="Gene3D" id="3.10.450.240">
    <property type="match status" value="1"/>
</dbReference>
<dbReference type="GO" id="GO:0032979">
    <property type="term" value="P:protein insertion into mitochondrial inner membrane from matrix"/>
    <property type="evidence" value="ECO:0007669"/>
    <property type="project" value="InterPro"/>
</dbReference>
<dbReference type="Pfam" id="PF07961">
    <property type="entry name" value="MBA1"/>
    <property type="match status" value="1"/>
</dbReference>
<comment type="subcellular location">
    <subcellularLocation>
        <location evidence="1">Mitochondrion</location>
    </subcellularLocation>
</comment>
<keyword evidence="5" id="KW-1185">Reference proteome</keyword>
<dbReference type="AlphaFoldDB" id="A0A9W9I5Q5"/>
<dbReference type="PANTHER" id="PTHR28554">
    <property type="entry name" value="39S RIBOSOMAL PROTEIN L45, MITOCHONDRIAL"/>
    <property type="match status" value="1"/>
</dbReference>
<name>A0A9W9I5Q5_9EURO</name>
<proteinExistence type="predicted"/>
<evidence type="ECO:0008006" key="6">
    <source>
        <dbReference type="Google" id="ProtNLM"/>
    </source>
</evidence>